<keyword evidence="3" id="KW-1185">Reference proteome</keyword>
<evidence type="ECO:0000256" key="1">
    <source>
        <dbReference type="SAM" id="SignalP"/>
    </source>
</evidence>
<evidence type="ECO:0000313" key="2">
    <source>
        <dbReference type="EMBL" id="KAK4452671.1"/>
    </source>
</evidence>
<organism evidence="2 3">
    <name type="scientific">Podospora aff. communis PSN243</name>
    <dbReference type="NCBI Taxonomy" id="3040156"/>
    <lineage>
        <taxon>Eukaryota</taxon>
        <taxon>Fungi</taxon>
        <taxon>Dikarya</taxon>
        <taxon>Ascomycota</taxon>
        <taxon>Pezizomycotina</taxon>
        <taxon>Sordariomycetes</taxon>
        <taxon>Sordariomycetidae</taxon>
        <taxon>Sordariales</taxon>
        <taxon>Podosporaceae</taxon>
        <taxon>Podospora</taxon>
    </lineage>
</organism>
<feature type="signal peptide" evidence="1">
    <location>
        <begin position="1"/>
        <end position="16"/>
    </location>
</feature>
<keyword evidence="1" id="KW-0732">Signal</keyword>
<dbReference type="AlphaFoldDB" id="A0AAV9GY30"/>
<evidence type="ECO:0000313" key="3">
    <source>
        <dbReference type="Proteomes" id="UP001321760"/>
    </source>
</evidence>
<dbReference type="EMBL" id="MU865923">
    <property type="protein sequence ID" value="KAK4452671.1"/>
    <property type="molecule type" value="Genomic_DNA"/>
</dbReference>
<gene>
    <name evidence="2" type="ORF">QBC34DRAFT_398045</name>
</gene>
<dbReference type="Proteomes" id="UP001321760">
    <property type="component" value="Unassembled WGS sequence"/>
</dbReference>
<protein>
    <submittedName>
        <fullName evidence="2">Uncharacterized protein</fullName>
    </submittedName>
</protein>
<reference evidence="2" key="1">
    <citation type="journal article" date="2023" name="Mol. Phylogenet. Evol.">
        <title>Genome-scale phylogeny and comparative genomics of the fungal order Sordariales.</title>
        <authorList>
            <person name="Hensen N."/>
            <person name="Bonometti L."/>
            <person name="Westerberg I."/>
            <person name="Brannstrom I.O."/>
            <person name="Guillou S."/>
            <person name="Cros-Aarteil S."/>
            <person name="Calhoun S."/>
            <person name="Haridas S."/>
            <person name="Kuo A."/>
            <person name="Mondo S."/>
            <person name="Pangilinan J."/>
            <person name="Riley R."/>
            <person name="LaButti K."/>
            <person name="Andreopoulos B."/>
            <person name="Lipzen A."/>
            <person name="Chen C."/>
            <person name="Yan M."/>
            <person name="Daum C."/>
            <person name="Ng V."/>
            <person name="Clum A."/>
            <person name="Steindorff A."/>
            <person name="Ohm R.A."/>
            <person name="Martin F."/>
            <person name="Silar P."/>
            <person name="Natvig D.O."/>
            <person name="Lalanne C."/>
            <person name="Gautier V."/>
            <person name="Ament-Velasquez S.L."/>
            <person name="Kruys A."/>
            <person name="Hutchinson M.I."/>
            <person name="Powell A.J."/>
            <person name="Barry K."/>
            <person name="Miller A.N."/>
            <person name="Grigoriev I.V."/>
            <person name="Debuchy R."/>
            <person name="Gladieux P."/>
            <person name="Hiltunen Thoren M."/>
            <person name="Johannesson H."/>
        </authorList>
    </citation>
    <scope>NUCLEOTIDE SEQUENCE</scope>
    <source>
        <strain evidence="2">PSN243</strain>
    </source>
</reference>
<reference evidence="2" key="2">
    <citation type="submission" date="2023-05" db="EMBL/GenBank/DDBJ databases">
        <authorList>
            <consortium name="Lawrence Berkeley National Laboratory"/>
            <person name="Steindorff A."/>
            <person name="Hensen N."/>
            <person name="Bonometti L."/>
            <person name="Westerberg I."/>
            <person name="Brannstrom I.O."/>
            <person name="Guillou S."/>
            <person name="Cros-Aarteil S."/>
            <person name="Calhoun S."/>
            <person name="Haridas S."/>
            <person name="Kuo A."/>
            <person name="Mondo S."/>
            <person name="Pangilinan J."/>
            <person name="Riley R."/>
            <person name="Labutti K."/>
            <person name="Andreopoulos B."/>
            <person name="Lipzen A."/>
            <person name="Chen C."/>
            <person name="Yanf M."/>
            <person name="Daum C."/>
            <person name="Ng V."/>
            <person name="Clum A."/>
            <person name="Ohm R."/>
            <person name="Martin F."/>
            <person name="Silar P."/>
            <person name="Natvig D."/>
            <person name="Lalanne C."/>
            <person name="Gautier V."/>
            <person name="Ament-Velasquez S.L."/>
            <person name="Kruys A."/>
            <person name="Hutchinson M.I."/>
            <person name="Powell A.J."/>
            <person name="Barry K."/>
            <person name="Miller A.N."/>
            <person name="Grigoriev I.V."/>
            <person name="Debuchy R."/>
            <person name="Gladieux P."/>
            <person name="Thoren M.H."/>
            <person name="Johannesson H."/>
        </authorList>
    </citation>
    <scope>NUCLEOTIDE SEQUENCE</scope>
    <source>
        <strain evidence="2">PSN243</strain>
    </source>
</reference>
<accession>A0AAV9GY30</accession>
<comment type="caution">
    <text evidence="2">The sequence shown here is derived from an EMBL/GenBank/DDBJ whole genome shotgun (WGS) entry which is preliminary data.</text>
</comment>
<proteinExistence type="predicted"/>
<sequence length="73" mass="7982">MVFLSVLVSGIIEVRGYVMECGGDENVAGVTEVCDEGRCGELSFGSFWGLEEDSNRRGECGFRPWVAVRVESC</sequence>
<feature type="chain" id="PRO_5043754151" evidence="1">
    <location>
        <begin position="17"/>
        <end position="73"/>
    </location>
</feature>
<name>A0AAV9GY30_9PEZI</name>